<dbReference type="PANTHER" id="PTHR12526:SF630">
    <property type="entry name" value="GLYCOSYLTRANSFERASE"/>
    <property type="match status" value="1"/>
</dbReference>
<comment type="caution">
    <text evidence="2">The sequence shown here is derived from an EMBL/GenBank/DDBJ whole genome shotgun (WGS) entry which is preliminary data.</text>
</comment>
<dbReference type="CDD" id="cd03801">
    <property type="entry name" value="GT4_PimA-like"/>
    <property type="match status" value="1"/>
</dbReference>
<keyword evidence="2" id="KW-0808">Transferase</keyword>
<dbReference type="Proteomes" id="UP000540191">
    <property type="component" value="Unassembled WGS sequence"/>
</dbReference>
<dbReference type="GO" id="GO:0016740">
    <property type="term" value="F:transferase activity"/>
    <property type="evidence" value="ECO:0007669"/>
    <property type="project" value="UniProtKB-KW"/>
</dbReference>
<proteinExistence type="predicted"/>
<dbReference type="AlphaFoldDB" id="A0A7W7M3I5"/>
<gene>
    <name evidence="2" type="ORF">HDA30_001199</name>
</gene>
<accession>A0A7W7M3I5</accession>
<dbReference type="Gene3D" id="3.40.50.2000">
    <property type="entry name" value="Glycogen Phosphorylase B"/>
    <property type="match status" value="2"/>
</dbReference>
<sequence>MSERIAVISPLFPPGVRGGGPIRTLAAMVASAPATVDLQVFTKSRDHGAAEDMVDVVNTPTDYHGVPVLYAQVHRPAGVAALLRGLREYRPDALYLNSYWSLFYSQAVMALRRVGVFGRVKAVVAPRGEFAREALDHHGARKKVLRAVNRLTGMYADVTWHASSEREAADIRAYIGGDARIVVHENDSLLPERASEPVAAAGGTGLRAVFVGRLLEHKGALLAAQAVAAVGEGVSLDVYGPEEDAEYVCRLEQVASESGGRVRLHGMLASDEVRDRLTEYDALLMPTRSENFGHVIAEALSASVPVVVPDVTPWTELLREHSAGVIIDRSVDGLGEALRVLSGSGEHRLASRRRAAEAFNAWRAETLHRPHVLTVLRERGALGGQTSGPGPVAEPQPSSRPVGA</sequence>
<evidence type="ECO:0000313" key="2">
    <source>
        <dbReference type="EMBL" id="MBB4735691.1"/>
    </source>
</evidence>
<feature type="region of interest" description="Disordered" evidence="1">
    <location>
        <begin position="381"/>
        <end position="404"/>
    </location>
</feature>
<dbReference type="Pfam" id="PF13692">
    <property type="entry name" value="Glyco_trans_1_4"/>
    <property type="match status" value="1"/>
</dbReference>
<evidence type="ECO:0000256" key="1">
    <source>
        <dbReference type="SAM" id="MobiDB-lite"/>
    </source>
</evidence>
<dbReference type="SUPFAM" id="SSF53756">
    <property type="entry name" value="UDP-Glycosyltransferase/glycogen phosphorylase"/>
    <property type="match status" value="1"/>
</dbReference>
<organism evidence="2 3">
    <name type="scientific">Micrococcus cohnii</name>
    <dbReference type="NCBI Taxonomy" id="993416"/>
    <lineage>
        <taxon>Bacteria</taxon>
        <taxon>Bacillati</taxon>
        <taxon>Actinomycetota</taxon>
        <taxon>Actinomycetes</taxon>
        <taxon>Micrococcales</taxon>
        <taxon>Micrococcaceae</taxon>
        <taxon>Micrococcus</taxon>
    </lineage>
</organism>
<evidence type="ECO:0000313" key="3">
    <source>
        <dbReference type="Proteomes" id="UP000540191"/>
    </source>
</evidence>
<name>A0A7W7M3I5_9MICC</name>
<dbReference type="PANTHER" id="PTHR12526">
    <property type="entry name" value="GLYCOSYLTRANSFERASE"/>
    <property type="match status" value="1"/>
</dbReference>
<reference evidence="2 3" key="1">
    <citation type="submission" date="2020-08" db="EMBL/GenBank/DDBJ databases">
        <title>Sequencing the genomes of 1000 actinobacteria strains.</title>
        <authorList>
            <person name="Klenk H.-P."/>
        </authorList>
    </citation>
    <scope>NUCLEOTIDE SEQUENCE [LARGE SCALE GENOMIC DNA]</scope>
    <source>
        <strain evidence="2 3">DSM 23974</strain>
    </source>
</reference>
<protein>
    <submittedName>
        <fullName evidence="2">Glycosyltransferase involved in cell wall biosynthesis</fullName>
    </submittedName>
</protein>
<dbReference type="RefSeq" id="WP_184241411.1">
    <property type="nucleotide sequence ID" value="NZ_JACHNA010000001.1"/>
</dbReference>
<keyword evidence="3" id="KW-1185">Reference proteome</keyword>
<dbReference type="EMBL" id="JACHNA010000001">
    <property type="protein sequence ID" value="MBB4735691.1"/>
    <property type="molecule type" value="Genomic_DNA"/>
</dbReference>